<sequence length="709" mass="79294">MDRRTPWTYNTMDPLEYDIIIIGAGPSAAGLLHGILSQIKRKAINSNHVRIAVVERGETVRGETPPTFRHDHESTIHLQDWFAAAHYASSCAAADRRISSPTTLHASAPQRHLHSRILDVPTGRGWGGSTNIHAGLMVPPSEEDFQSWPGMWRDRMMHAVNHVIGVFQTEGILSQSPGAPLGNGETCNVANFEGAPFEPTTTTSFQSKRVNYFTALVYPLLRDHPELRQAVTFLSGMEAQRILFDNENNDNPTEHTLASCKREKTHAPRAWGVECLVLSDDLTTNKNSDRLAKSYNRRHVILKSTCEIILCAGAIGSPALLLVSGIGHPEDLRDAGISPLLDYDQEARHGDEMSQTERDAAKNIHSNLPVGRNLRDHVLVPRIFLTPKQEEARMSCNSIRGWWTIQRQIGRNESGIHHDYAKFQLQLADGASIDKMMPHFAAGAMRRRWTLLNLGWDIHRATISHIFRFLRGVLHGAFFIIPVLSPLLKSWIRSHFAFVNVCLMNPKSVGKVTLLSRRNQDDDRESRHDSTSLDLSTVRLSGFEVVIDPGYLSNPWDMSALWKGWEISSALKSGPYEECAEILPGVLFVAAVKIANLVSLMLRWTHMFLFGPERKRDTQEMTLSAAPTWFCSYVAEFANPYYHWYGTCVLGPLKTNQNDDNFVVDECLFVRGVSSLRVCDSSVFPYSVTVPTALTCAALGFATSTFIVC</sequence>
<evidence type="ECO:0000256" key="3">
    <source>
        <dbReference type="ARBA" id="ARBA00022630"/>
    </source>
</evidence>
<evidence type="ECO:0000259" key="6">
    <source>
        <dbReference type="PROSITE" id="PS00624"/>
    </source>
</evidence>
<dbReference type="InterPro" id="IPR000172">
    <property type="entry name" value="GMC_OxRdtase_N"/>
</dbReference>
<keyword evidence="4 5" id="KW-0274">FAD</keyword>
<dbReference type="InterPro" id="IPR036188">
    <property type="entry name" value="FAD/NAD-bd_sf"/>
</dbReference>
<dbReference type="Pfam" id="PF05199">
    <property type="entry name" value="GMC_oxred_C"/>
    <property type="match status" value="1"/>
</dbReference>
<feature type="binding site" evidence="5">
    <location>
        <position position="273"/>
    </location>
    <ligand>
        <name>FAD</name>
        <dbReference type="ChEBI" id="CHEBI:57692"/>
    </ligand>
</feature>
<name>A0ABD3Q9S8_9STRA</name>
<feature type="binding site" evidence="5">
    <location>
        <position position="641"/>
    </location>
    <ligand>
        <name>substrate</name>
    </ligand>
</feature>
<dbReference type="PANTHER" id="PTHR11552">
    <property type="entry name" value="GLUCOSE-METHANOL-CHOLINE GMC OXIDOREDUCTASE"/>
    <property type="match status" value="1"/>
</dbReference>
<feature type="domain" description="Glucose-methanol-choline oxidoreductase N-terminal" evidence="6">
    <location>
        <begin position="313"/>
        <end position="327"/>
    </location>
</feature>
<dbReference type="Proteomes" id="UP001516023">
    <property type="component" value="Unassembled WGS sequence"/>
</dbReference>
<dbReference type="Pfam" id="PF00732">
    <property type="entry name" value="GMC_oxred_N"/>
    <property type="match status" value="1"/>
</dbReference>
<keyword evidence="3" id="KW-0285">Flavoprotein</keyword>
<dbReference type="InterPro" id="IPR007867">
    <property type="entry name" value="GMC_OxRtase_C"/>
</dbReference>
<comment type="similarity">
    <text evidence="2">Belongs to the GMC oxidoreductase family.</text>
</comment>
<keyword evidence="8" id="KW-1185">Reference proteome</keyword>
<gene>
    <name evidence="7" type="ORF">HJC23_008838</name>
</gene>
<evidence type="ECO:0000256" key="4">
    <source>
        <dbReference type="ARBA" id="ARBA00022827"/>
    </source>
</evidence>
<comment type="cofactor">
    <cofactor evidence="1 5">
        <name>FAD</name>
        <dbReference type="ChEBI" id="CHEBI:57692"/>
    </cofactor>
</comment>
<dbReference type="Gene3D" id="3.50.50.60">
    <property type="entry name" value="FAD/NAD(P)-binding domain"/>
    <property type="match status" value="2"/>
</dbReference>
<dbReference type="InterPro" id="IPR012132">
    <property type="entry name" value="GMC_OxRdtase"/>
</dbReference>
<protein>
    <recommendedName>
        <fullName evidence="6">Glucose-methanol-choline oxidoreductase N-terminal domain-containing protein</fullName>
    </recommendedName>
</protein>
<organism evidence="7 8">
    <name type="scientific">Cyclotella cryptica</name>
    <dbReference type="NCBI Taxonomy" id="29204"/>
    <lineage>
        <taxon>Eukaryota</taxon>
        <taxon>Sar</taxon>
        <taxon>Stramenopiles</taxon>
        <taxon>Ochrophyta</taxon>
        <taxon>Bacillariophyta</taxon>
        <taxon>Coscinodiscophyceae</taxon>
        <taxon>Thalassiosirophycidae</taxon>
        <taxon>Stephanodiscales</taxon>
        <taxon>Stephanodiscaceae</taxon>
        <taxon>Cyclotella</taxon>
    </lineage>
</organism>
<evidence type="ECO:0000256" key="2">
    <source>
        <dbReference type="ARBA" id="ARBA00010790"/>
    </source>
</evidence>
<dbReference type="PANTHER" id="PTHR11552:SF147">
    <property type="entry name" value="CHOLINE DEHYDROGENASE, MITOCHONDRIAL"/>
    <property type="match status" value="1"/>
</dbReference>
<dbReference type="PROSITE" id="PS00624">
    <property type="entry name" value="GMC_OXRED_2"/>
    <property type="match status" value="1"/>
</dbReference>
<comment type="caution">
    <text evidence="7">The sequence shown here is derived from an EMBL/GenBank/DDBJ whole genome shotgun (WGS) entry which is preliminary data.</text>
</comment>
<proteinExistence type="inferred from homology"/>
<evidence type="ECO:0000256" key="1">
    <source>
        <dbReference type="ARBA" id="ARBA00001974"/>
    </source>
</evidence>
<dbReference type="SUPFAM" id="SSF51905">
    <property type="entry name" value="FAD/NAD(P)-binding domain"/>
    <property type="match status" value="1"/>
</dbReference>
<evidence type="ECO:0000313" key="8">
    <source>
        <dbReference type="Proteomes" id="UP001516023"/>
    </source>
</evidence>
<evidence type="ECO:0000313" key="7">
    <source>
        <dbReference type="EMBL" id="KAL3796885.1"/>
    </source>
</evidence>
<dbReference type="AlphaFoldDB" id="A0ABD3Q9S8"/>
<reference evidence="7 8" key="1">
    <citation type="journal article" date="2020" name="G3 (Bethesda)">
        <title>Improved Reference Genome for Cyclotella cryptica CCMP332, a Model for Cell Wall Morphogenesis, Salinity Adaptation, and Lipid Production in Diatoms (Bacillariophyta).</title>
        <authorList>
            <person name="Roberts W.R."/>
            <person name="Downey K.M."/>
            <person name="Ruck E.C."/>
            <person name="Traller J.C."/>
            <person name="Alverson A.J."/>
        </authorList>
    </citation>
    <scope>NUCLEOTIDE SEQUENCE [LARGE SCALE GENOMIC DNA]</scope>
    <source>
        <strain evidence="7 8">CCMP332</strain>
    </source>
</reference>
<dbReference type="PIRSF" id="PIRSF000137">
    <property type="entry name" value="Alcohol_oxidase"/>
    <property type="match status" value="1"/>
</dbReference>
<evidence type="ECO:0000256" key="5">
    <source>
        <dbReference type="PIRSR" id="PIRSR000137-2"/>
    </source>
</evidence>
<dbReference type="EMBL" id="JABMIG020000059">
    <property type="protein sequence ID" value="KAL3796885.1"/>
    <property type="molecule type" value="Genomic_DNA"/>
</dbReference>
<accession>A0ABD3Q9S8</accession>